<keyword evidence="6" id="KW-0812">Transmembrane</keyword>
<dbReference type="NCBIfam" id="TIGR03142">
    <property type="entry name" value="cytochro_ccmI"/>
    <property type="match status" value="1"/>
</dbReference>
<organism evidence="8 9">
    <name type="scientific">Klebsiella aerogenes (strain ATCC 13048 / DSM 30053 / CCUG 1429 / JCM 1235 / KCTC 2190 / NBRC 13534 / NCIMB 10102 / NCTC 10006 / CDC 819-56)</name>
    <name type="common">Enterobacter aerogenes</name>
    <dbReference type="NCBI Taxonomy" id="1028307"/>
    <lineage>
        <taxon>Bacteria</taxon>
        <taxon>Pseudomonadati</taxon>
        <taxon>Pseudomonadota</taxon>
        <taxon>Gammaproteobacteria</taxon>
        <taxon>Enterobacterales</taxon>
        <taxon>Enterobacteriaceae</taxon>
        <taxon>Klebsiella/Raoultella group</taxon>
        <taxon>Klebsiella</taxon>
    </lineage>
</organism>
<dbReference type="PANTHER" id="PTHR47870:SF1">
    <property type="entry name" value="CYTOCHROME C-TYPE BIOGENESIS PROTEIN CCMH"/>
    <property type="match status" value="1"/>
</dbReference>
<dbReference type="InterPro" id="IPR019734">
    <property type="entry name" value="TPR_rpt"/>
</dbReference>
<dbReference type="InterPro" id="IPR011990">
    <property type="entry name" value="TPR-like_helical_dom_sf"/>
</dbReference>
<dbReference type="eggNOG" id="COG4235">
    <property type="taxonomic scope" value="Bacteria"/>
</dbReference>
<accession>A0A0H3FIL0</accession>
<dbReference type="PATRIC" id="fig|1028307.3.peg.232"/>
<dbReference type="PANTHER" id="PTHR47870">
    <property type="entry name" value="CYTOCHROME C-TYPE BIOGENESIS PROTEIN CCMH"/>
    <property type="match status" value="1"/>
</dbReference>
<dbReference type="GO" id="GO:0030313">
    <property type="term" value="C:cell envelope"/>
    <property type="evidence" value="ECO:0007669"/>
    <property type="project" value="UniProtKB-SubCell"/>
</dbReference>
<dbReference type="InterPro" id="IPR051263">
    <property type="entry name" value="C-type_cytochrome_biogenesis"/>
</dbReference>
<evidence type="ECO:0000313" key="8">
    <source>
        <dbReference type="EMBL" id="AEG95178.1"/>
    </source>
</evidence>
<evidence type="ECO:0000259" key="7">
    <source>
        <dbReference type="Pfam" id="PF23914"/>
    </source>
</evidence>
<keyword evidence="9" id="KW-1185">Reference proteome</keyword>
<dbReference type="GO" id="GO:0005886">
    <property type="term" value="C:plasma membrane"/>
    <property type="evidence" value="ECO:0007669"/>
    <property type="project" value="TreeGrafter"/>
</dbReference>
<keyword evidence="2" id="KW-0677">Repeat</keyword>
<dbReference type="KEGG" id="eae:EAE_01210"/>
<evidence type="ECO:0000256" key="1">
    <source>
        <dbReference type="ARBA" id="ARBA00004196"/>
    </source>
</evidence>
<evidence type="ECO:0000256" key="5">
    <source>
        <dbReference type="PROSITE-ProRule" id="PRU00339"/>
    </source>
</evidence>
<keyword evidence="6" id="KW-0472">Membrane</keyword>
<evidence type="ECO:0000256" key="4">
    <source>
        <dbReference type="ARBA" id="ARBA00022803"/>
    </source>
</evidence>
<dbReference type="InterPro" id="IPR056413">
    <property type="entry name" value="TPR_CcmH_CycH"/>
</dbReference>
<dbReference type="OrthoDB" id="9776053at2"/>
<feature type="repeat" description="TPR" evidence="5">
    <location>
        <begin position="161"/>
        <end position="194"/>
    </location>
</feature>
<reference evidence="8 9" key="1">
    <citation type="journal article" date="2012" name="J. Bacteriol.">
        <title>Complete genome sequence of Enterobacter aerogenes KCTC 2190.</title>
        <authorList>
            <person name="Shin S.H."/>
            <person name="Kim S."/>
            <person name="Kim J.Y."/>
            <person name="Lee S."/>
            <person name="Um Y."/>
            <person name="Oh M.K."/>
            <person name="Kim Y.R."/>
            <person name="Lee J."/>
            <person name="Yang K.S."/>
        </authorList>
    </citation>
    <scope>NUCLEOTIDE SEQUENCE [LARGE SCALE GENOMIC DNA]</scope>
    <source>
        <strain evidence="8 9">KCTC 2190</strain>
    </source>
</reference>
<dbReference type="EMBL" id="CP002824">
    <property type="protein sequence ID" value="AEG95178.1"/>
    <property type="molecule type" value="Genomic_DNA"/>
</dbReference>
<dbReference type="Pfam" id="PF23914">
    <property type="entry name" value="TPR_CcmH_CycH"/>
    <property type="match status" value="1"/>
</dbReference>
<dbReference type="GO" id="GO:0017004">
    <property type="term" value="P:cytochrome complex assembly"/>
    <property type="evidence" value="ECO:0007669"/>
    <property type="project" value="UniProtKB-KW"/>
</dbReference>
<protein>
    <submittedName>
        <fullName evidence="8">Cytochrome c-type biogenesis protein CcmI</fullName>
    </submittedName>
</protein>
<dbReference type="AlphaFoldDB" id="A0A0H3FIL0"/>
<keyword evidence="4 5" id="KW-0802">TPR repeat</keyword>
<sequence>MIVALLIMLVLLLGTAALLFIPWSGRQRVDRNTMNHMIYRARLQELDEDLSAVNAAQQQQLVDDLRLNLLEDLPESAETNHKNSSYWVYILGVIILTSLCVGVFIRTSYMTRVVEWQQVVQQTPQLMQRVMDPQGKPLSEEELFRLALGLRTRLQQYPADQLSWTMLGRLQLVLNNPGAALQAFDKARQLAPGNADAQLGYTEALLHSTDPNDSREAQQLLDTLLKNNHNDVRVLSLAAFNAFEHQQYDKAIAAWQLMLQLLPADDAQREIIIRSIDRAKKEQAAILQ</sequence>
<dbReference type="HOGENOM" id="CLU_036074_1_0_6"/>
<gene>
    <name evidence="8" type="ordered locus">EAE_01210</name>
</gene>
<proteinExistence type="predicted"/>
<evidence type="ECO:0000256" key="2">
    <source>
        <dbReference type="ARBA" id="ARBA00022737"/>
    </source>
</evidence>
<comment type="subcellular location">
    <subcellularLocation>
        <location evidence="1">Cell envelope</location>
    </subcellularLocation>
</comment>
<keyword evidence="6" id="KW-1133">Transmembrane helix</keyword>
<evidence type="ECO:0000256" key="6">
    <source>
        <dbReference type="SAM" id="Phobius"/>
    </source>
</evidence>
<feature type="transmembrane region" description="Helical" evidence="6">
    <location>
        <begin position="86"/>
        <end position="105"/>
    </location>
</feature>
<dbReference type="PROSITE" id="PS50005">
    <property type="entry name" value="TPR"/>
    <property type="match status" value="1"/>
</dbReference>
<dbReference type="GeneID" id="93313371"/>
<dbReference type="SUPFAM" id="SSF48452">
    <property type="entry name" value="TPR-like"/>
    <property type="match status" value="1"/>
</dbReference>
<name>A0A0H3FIL0_KLEAK</name>
<dbReference type="InterPro" id="IPR017560">
    <property type="entry name" value="Cyt_c_biogenesis_CcmI"/>
</dbReference>
<dbReference type="Proteomes" id="UP000008881">
    <property type="component" value="Chromosome"/>
</dbReference>
<dbReference type="Gene3D" id="1.25.40.10">
    <property type="entry name" value="Tetratricopeptide repeat domain"/>
    <property type="match status" value="1"/>
</dbReference>
<evidence type="ECO:0000313" key="9">
    <source>
        <dbReference type="Proteomes" id="UP000008881"/>
    </source>
</evidence>
<evidence type="ECO:0000256" key="3">
    <source>
        <dbReference type="ARBA" id="ARBA00022748"/>
    </source>
</evidence>
<feature type="domain" description="Cytochrome c-type biogenesis protein H TPR" evidence="7">
    <location>
        <begin position="113"/>
        <end position="268"/>
    </location>
</feature>
<dbReference type="RefSeq" id="WP_015703209.1">
    <property type="nucleotide sequence ID" value="NC_015663.1"/>
</dbReference>
<keyword evidence="3" id="KW-0201">Cytochrome c-type biogenesis</keyword>